<dbReference type="InterPro" id="IPR000719">
    <property type="entry name" value="Prot_kinase_dom"/>
</dbReference>
<feature type="non-terminal residue" evidence="4">
    <location>
        <position position="958"/>
    </location>
</feature>
<dbReference type="PROSITE" id="PS00107">
    <property type="entry name" value="PROTEIN_KINASE_ATP"/>
    <property type="match status" value="1"/>
</dbReference>
<dbReference type="Pfam" id="PF08238">
    <property type="entry name" value="Sel1"/>
    <property type="match status" value="15"/>
</dbReference>
<reference evidence="4 5" key="1">
    <citation type="submission" date="2018-06" db="EMBL/GenBank/DDBJ databases">
        <title>Comparative genomics reveals the genomic features of Rhizophagus irregularis, R. cerebriforme, R. diaphanum and Gigaspora rosea, and their symbiotic lifestyle signature.</title>
        <authorList>
            <person name="Morin E."/>
            <person name="San Clemente H."/>
            <person name="Chen E.C.H."/>
            <person name="De La Providencia I."/>
            <person name="Hainaut M."/>
            <person name="Kuo A."/>
            <person name="Kohler A."/>
            <person name="Murat C."/>
            <person name="Tang N."/>
            <person name="Roy S."/>
            <person name="Loubradou J."/>
            <person name="Henrissat B."/>
            <person name="Grigoriev I.V."/>
            <person name="Corradi N."/>
            <person name="Roux C."/>
            <person name="Martin F.M."/>
        </authorList>
    </citation>
    <scope>NUCLEOTIDE SEQUENCE [LARGE SCALE GENOMIC DNA]</scope>
    <source>
        <strain evidence="4 5">DAOM 227022</strain>
    </source>
</reference>
<dbReference type="OrthoDB" id="1668230at2759"/>
<dbReference type="InterPro" id="IPR001245">
    <property type="entry name" value="Ser-Thr/Tyr_kinase_cat_dom"/>
</dbReference>
<comment type="caution">
    <text evidence="4">The sequence shown here is derived from an EMBL/GenBank/DDBJ whole genome shotgun (WGS) entry which is preliminary data.</text>
</comment>
<dbReference type="InterPro" id="IPR011009">
    <property type="entry name" value="Kinase-like_dom_sf"/>
</dbReference>
<keyword evidence="2" id="KW-0547">Nucleotide-binding</keyword>
<organism evidence="4 5">
    <name type="scientific">Glomus cerebriforme</name>
    <dbReference type="NCBI Taxonomy" id="658196"/>
    <lineage>
        <taxon>Eukaryota</taxon>
        <taxon>Fungi</taxon>
        <taxon>Fungi incertae sedis</taxon>
        <taxon>Mucoromycota</taxon>
        <taxon>Glomeromycotina</taxon>
        <taxon>Glomeromycetes</taxon>
        <taxon>Glomerales</taxon>
        <taxon>Glomeraceae</taxon>
        <taxon>Glomus</taxon>
    </lineage>
</organism>
<dbReference type="InterPro" id="IPR006597">
    <property type="entry name" value="Sel1-like"/>
</dbReference>
<gene>
    <name evidence="4" type="ORF">C1645_727075</name>
</gene>
<dbReference type="PANTHER" id="PTHR11102">
    <property type="entry name" value="SEL-1-LIKE PROTEIN"/>
    <property type="match status" value="1"/>
</dbReference>
<name>A0A397SLI5_9GLOM</name>
<keyword evidence="5" id="KW-1185">Reference proteome</keyword>
<dbReference type="InterPro" id="IPR017441">
    <property type="entry name" value="Protein_kinase_ATP_BS"/>
</dbReference>
<dbReference type="PROSITE" id="PS50011">
    <property type="entry name" value="PROTEIN_KINASE_DOM"/>
    <property type="match status" value="1"/>
</dbReference>
<evidence type="ECO:0000313" key="5">
    <source>
        <dbReference type="Proteomes" id="UP000265703"/>
    </source>
</evidence>
<dbReference type="PRINTS" id="PR00109">
    <property type="entry name" value="TYRKINASE"/>
</dbReference>
<comment type="similarity">
    <text evidence="1">Belongs to the sel-1 family.</text>
</comment>
<dbReference type="AlphaFoldDB" id="A0A397SLI5"/>
<evidence type="ECO:0000259" key="3">
    <source>
        <dbReference type="PROSITE" id="PS50011"/>
    </source>
</evidence>
<feature type="domain" description="Protein kinase" evidence="3">
    <location>
        <begin position="32"/>
        <end position="312"/>
    </location>
</feature>
<dbReference type="GO" id="GO:0004672">
    <property type="term" value="F:protein kinase activity"/>
    <property type="evidence" value="ECO:0007669"/>
    <property type="project" value="InterPro"/>
</dbReference>
<dbReference type="Proteomes" id="UP000265703">
    <property type="component" value="Unassembled WGS sequence"/>
</dbReference>
<dbReference type="Pfam" id="PF07714">
    <property type="entry name" value="PK_Tyr_Ser-Thr"/>
    <property type="match status" value="1"/>
</dbReference>
<keyword evidence="2" id="KW-0067">ATP-binding</keyword>
<dbReference type="InterPro" id="IPR011990">
    <property type="entry name" value="TPR-like_helical_dom_sf"/>
</dbReference>
<evidence type="ECO:0000256" key="1">
    <source>
        <dbReference type="ARBA" id="ARBA00038101"/>
    </source>
</evidence>
<dbReference type="SMART" id="SM00671">
    <property type="entry name" value="SEL1"/>
    <property type="match status" value="15"/>
</dbReference>
<protein>
    <recommendedName>
        <fullName evidence="3">Protein kinase domain-containing protein</fullName>
    </recommendedName>
</protein>
<dbReference type="EMBL" id="QKYT01000359">
    <property type="protein sequence ID" value="RIA86512.1"/>
    <property type="molecule type" value="Genomic_DNA"/>
</dbReference>
<dbReference type="InterPro" id="IPR050767">
    <property type="entry name" value="Sel1_AlgK"/>
</dbReference>
<dbReference type="SUPFAM" id="SSF81901">
    <property type="entry name" value="HCP-like"/>
    <property type="match status" value="4"/>
</dbReference>
<feature type="binding site" evidence="2">
    <location>
        <position position="61"/>
    </location>
    <ligand>
        <name>ATP</name>
        <dbReference type="ChEBI" id="CHEBI:30616"/>
    </ligand>
</feature>
<sequence>MSIHTKYSNTYIDWLEKSISDKYIKYYEYSDFNDVKSIGRGSFGIVSRATWKITNRFFALKPINNDKQILEQVVKELKLYKNVDIHENILQFYGITSVETDVHRTKKYFLVLEYADSGTLNNYLDQHFNELDWNDKFQLALQLASSVEYIHSCGIIHCDLHANNIFVCQKNIKLADFGLSKKILKESWNALKIFDVIPYIDPKSFNCRINDINRIQKYKLNEKSDVYSIGVLMWQISSGRQPFFDEGVNYDICLALAILNGKREEIINGTPIEYSNLYEECWNFEPNERPNIQKVVSILNTVVFPKKYDIFFNEEINDFLMKKCQPDSKLNVNNDDLVLENIISNINLLNISISSVPSPMDIFDLVSNNINNTIIDELIIFIIKKHDKDISFDEIKQFINQQILQLNQAIEKFIKWLSRNQDKSQYIWFLGLFYYYNIGVKNVNSIKAFELFSKAANNNYAIAQVYLAKCYYDGYGTEKNYDLAFDWCKKSVENGSIIGQLNLGYCYKLGIGTAINKEKAFQLYKIAAENENSNAQSNLGILYEKGEGTKKDLERTIYWYNRAAKNGNKVAQYSLGKYYELGKGIEKDEIKAFEFYKKSAEKGYLDAQFQLGYYYSNGIGTKVNKEKAFELYNIAAKKGHSIAQNNLGILYEHGDGTEKDLKKAIYWYNKATENGYEVAQYNLGNCYLLGIGVKKDETKAFECYEKSAEKGYLDAQFKFGYCYDEGIGTGINKIMAFKLYKEIAEKENGNAQMSLGNLYKCGQGTKKDLKQAVYWYQKAAENGNKIAQYNLEQCYKDNGIETDKENAFKLYKAATKKVCSIAQNHLETLYKNGEAIGKELKETFYWYNKASESGCKIAQCYLGSYYDYIVKNKAKAFNLYEKSAEKGYSDAQFQLGYYYDIGVGTEVNKGKAFKLYKIIAEKEYSIAQNNLGILYIEEEGIEKDLEKAIYWHNKAAKN</sequence>
<dbReference type="GO" id="GO:0005524">
    <property type="term" value="F:ATP binding"/>
    <property type="evidence" value="ECO:0007669"/>
    <property type="project" value="UniProtKB-UniRule"/>
</dbReference>
<dbReference type="PANTHER" id="PTHR11102:SF160">
    <property type="entry name" value="ERAD-ASSOCIATED E3 UBIQUITIN-PROTEIN LIGASE COMPONENT HRD3"/>
    <property type="match status" value="1"/>
</dbReference>
<dbReference type="Gene3D" id="1.10.510.10">
    <property type="entry name" value="Transferase(Phosphotransferase) domain 1"/>
    <property type="match status" value="1"/>
</dbReference>
<proteinExistence type="inferred from homology"/>
<accession>A0A397SLI5</accession>
<dbReference type="Gene3D" id="1.25.40.10">
    <property type="entry name" value="Tetratricopeptide repeat domain"/>
    <property type="match status" value="2"/>
</dbReference>
<dbReference type="SUPFAM" id="SSF56112">
    <property type="entry name" value="Protein kinase-like (PK-like)"/>
    <property type="match status" value="1"/>
</dbReference>
<evidence type="ECO:0000313" key="4">
    <source>
        <dbReference type="EMBL" id="RIA86512.1"/>
    </source>
</evidence>
<dbReference type="STRING" id="658196.A0A397SLI5"/>
<evidence type="ECO:0000256" key="2">
    <source>
        <dbReference type="PROSITE-ProRule" id="PRU10141"/>
    </source>
</evidence>